<dbReference type="EMBL" id="JABDYC010000001">
    <property type="protein sequence ID" value="MBX5021234.1"/>
    <property type="molecule type" value="Genomic_DNA"/>
</dbReference>
<organism evidence="1 2">
    <name type="scientific">Rhizobium lentis</name>
    <dbReference type="NCBI Taxonomy" id="1138194"/>
    <lineage>
        <taxon>Bacteria</taxon>
        <taxon>Pseudomonadati</taxon>
        <taxon>Pseudomonadota</taxon>
        <taxon>Alphaproteobacteria</taxon>
        <taxon>Hyphomicrobiales</taxon>
        <taxon>Rhizobiaceae</taxon>
        <taxon>Rhizobium/Agrobacterium group</taxon>
        <taxon>Rhizobium</taxon>
    </lineage>
</organism>
<gene>
    <name evidence="1" type="ORF">HJB63_01330</name>
</gene>
<reference evidence="1" key="1">
    <citation type="submission" date="2020-04" db="EMBL/GenBank/DDBJ databases">
        <title>Global-level population genomics: horizontal gene transfer, symbiosis and evolution in Rhizobia.</title>
        <authorList>
            <person name="Gai Y."/>
        </authorList>
    </citation>
    <scope>NUCLEOTIDE SEQUENCE</scope>
    <source>
        <strain evidence="1">BLR57</strain>
    </source>
</reference>
<evidence type="ECO:0000313" key="2">
    <source>
        <dbReference type="Proteomes" id="UP000749740"/>
    </source>
</evidence>
<dbReference type="AlphaFoldDB" id="A0A9Q3M820"/>
<comment type="caution">
    <text evidence="1">The sequence shown here is derived from an EMBL/GenBank/DDBJ whole genome shotgun (WGS) entry which is preliminary data.</text>
</comment>
<name>A0A9Q3M820_9HYPH</name>
<evidence type="ECO:0008006" key="3">
    <source>
        <dbReference type="Google" id="ProtNLM"/>
    </source>
</evidence>
<proteinExistence type="predicted"/>
<dbReference type="Proteomes" id="UP000749740">
    <property type="component" value="Unassembled WGS sequence"/>
</dbReference>
<evidence type="ECO:0000313" key="1">
    <source>
        <dbReference type="EMBL" id="MBX5021234.1"/>
    </source>
</evidence>
<sequence length="733" mass="80486">MSLKATYESVPSEAEHYFEQHRWEWQDRFLRGSTALYDPIFTPLFTSLFTTLGFSATTAAVLGAGAAAIATTALAIGIQALLAPRPPKPEDGKIPKVQSVPYRQWGVGRARVAGAYMLWEAVGNKLYAVQAIAGHRIKSVNRYWLHDDEVTLQADGTINSGTNYNTNVQIFSRLGLVPETDYPAITSALSGQGVWTSNHRGDGQASLGMICTSSNAEKQQKRFPYGPPQLSVEADLALCWDFRDPLQDPEDPDTWEWTRNAALIMAWHQCFNEFGHRRDYKRAILPVLDMWQEEADVCDEFVPLAGGGFERRYECNGIDTTENDPKAATNAILASCDGWICERGDGALLFIVGKFRGKYITTLTDADIVGHQVEYDVLFEDECNRLIPKFNFPDIGYATSDTDFFEDTAAQLVSGRVLAQEANYQWVQQWRQARRLGKRDWLRIQQKVTGQLNVRLSGINSVYSRWVRLVTPNTLPKLDGKIVENRKSVLSLLQGGFVMDIMQHPENIDEWNPATDEGQMPSTPPKTSAGGILTPVINLVQARPNSDSVYFRVLIIDPADDSLFPVVRYRLADAGSGTPGPWIEQRFPNPVPSGGFIDMSTNIVPSNKLHDIQVAFIASDGDYGPWSVTASVTSTVDPVAPGAPINMSTVNASGTVTISAQAANDNTKVLIFKRGTTGQTYAAATQIATRNVVANQVINITDTPGAGTWKYWCGAENGSGIPSAAQASSTITV</sequence>
<dbReference type="RefSeq" id="WP_221133376.1">
    <property type="nucleotide sequence ID" value="NZ_JABDYC010000001.1"/>
</dbReference>
<accession>A0A9Q3M820</accession>
<protein>
    <recommendedName>
        <fullName evidence="3">Tip attachment protein J domain-containing protein</fullName>
    </recommendedName>
</protein>